<keyword evidence="2" id="KW-1185">Reference proteome</keyword>
<dbReference type="EMBL" id="CP021435">
    <property type="protein sequence ID" value="ATJ82061.1"/>
    <property type="molecule type" value="Genomic_DNA"/>
</dbReference>
<sequence>MRVVHIKNEAQREACLARLCAEVYGHHVALAPLVTFAGVLGVLFEQEAARLLALVDEESRPLALALLALDEAGEGMNVMQLADLSQQPVKAPGLRLVSELALRAPLRVDAASAEQERRFREAGIDRWFSGKGGVRIGLSSRHPATGLGDLPRTLTVDERSIVQSFKQDRALFDDYKRLFVEGLKAFPETL</sequence>
<evidence type="ECO:0000313" key="2">
    <source>
        <dbReference type="Proteomes" id="UP000219993"/>
    </source>
</evidence>
<name>A0A291P5B3_9GAMM</name>
<evidence type="ECO:0000313" key="1">
    <source>
        <dbReference type="EMBL" id="ATJ82061.1"/>
    </source>
</evidence>
<proteinExistence type="predicted"/>
<organism evidence="1 2">
    <name type="scientific">Halomonas beimenensis</name>
    <dbReference type="NCBI Taxonomy" id="475662"/>
    <lineage>
        <taxon>Bacteria</taxon>
        <taxon>Pseudomonadati</taxon>
        <taxon>Pseudomonadota</taxon>
        <taxon>Gammaproteobacteria</taxon>
        <taxon>Oceanospirillales</taxon>
        <taxon>Halomonadaceae</taxon>
        <taxon>Halomonas</taxon>
    </lineage>
</organism>
<dbReference type="AlphaFoldDB" id="A0A291P5B3"/>
<dbReference type="RefSeq" id="WP_097788543.1">
    <property type="nucleotide sequence ID" value="NZ_CP021435.1"/>
</dbReference>
<accession>A0A291P5B3</accession>
<protein>
    <submittedName>
        <fullName evidence="1">Uncharacterized protein</fullName>
    </submittedName>
</protein>
<gene>
    <name evidence="1" type="ORF">BEI_1074</name>
</gene>
<dbReference type="Proteomes" id="UP000219993">
    <property type="component" value="Chromosome"/>
</dbReference>
<dbReference type="OrthoDB" id="6181807at2"/>
<reference evidence="1 2" key="1">
    <citation type="journal article" date="2017" name="Sci. Rep.">
        <title>Revealing the Saline Adaptation Strategies of the Halophilic Bacterium Halomonas beimenensis through High-throughput Omics and Transposon Mutagenesis Approaches.</title>
        <authorList>
            <person name="Chen Y.H."/>
            <person name="Lin S.S."/>
            <person name="Shyu Y.T."/>
        </authorList>
    </citation>
    <scope>NUCLEOTIDE SEQUENCE [LARGE SCALE GENOMIC DNA]</scope>
    <source>
        <strain evidence="1 2">NTU-111</strain>
    </source>
</reference>
<dbReference type="KEGG" id="hbe:BEI_1074"/>